<dbReference type="InterPro" id="IPR003439">
    <property type="entry name" value="ABC_transporter-like_ATP-bd"/>
</dbReference>
<dbReference type="AlphaFoldDB" id="A0A3N4D8W0"/>
<proteinExistence type="inferred from homology"/>
<sequence>MIETKLLTKDYGKKRAVDNLTIQVRPGEVTGFLGPNGAGKTTTMKMIMGLQTPSSGEATINGRPLCRHRAPMREVGASLNPRDFHPGRTARAHLSSLAATHGIGTRRVDEVLGLTGLEAVANKRAGTFSLGMSQRLGIAAALLGDPATLILDEPVNGLDPEGVVWVRDLVKRLAAEGRTIFLSSHLMNEMAVTADHLIVIGRGKLLAEGSMESILKADSEVTTTVRSPQIVQLRDILVPQGASVELTGSNEAIVKKIETTVIGETAAKNGLVLHELTPVRTSLEQVFMNLTGDAVEYRSTSAHEPRKGQK</sequence>
<accession>A0A3N4D8W0</accession>
<keyword evidence="3" id="KW-0547">Nucleotide-binding</keyword>
<dbReference type="GO" id="GO:0005524">
    <property type="term" value="F:ATP binding"/>
    <property type="evidence" value="ECO:0007669"/>
    <property type="project" value="UniProtKB-KW"/>
</dbReference>
<evidence type="ECO:0000256" key="3">
    <source>
        <dbReference type="ARBA" id="ARBA00022741"/>
    </source>
</evidence>
<dbReference type="PANTHER" id="PTHR43335:SF4">
    <property type="entry name" value="ABC TRANSPORTER, ATP-BINDING PROTEIN"/>
    <property type="match status" value="1"/>
</dbReference>
<evidence type="ECO:0000256" key="4">
    <source>
        <dbReference type="ARBA" id="ARBA00022840"/>
    </source>
</evidence>
<keyword evidence="4 7" id="KW-0067">ATP-binding</keyword>
<dbReference type="InterPro" id="IPR017871">
    <property type="entry name" value="ABC_transporter-like_CS"/>
</dbReference>
<dbReference type="GO" id="GO:0016887">
    <property type="term" value="F:ATP hydrolysis activity"/>
    <property type="evidence" value="ECO:0007669"/>
    <property type="project" value="InterPro"/>
</dbReference>
<dbReference type="EMBL" id="LR134406">
    <property type="protein sequence ID" value="VEH69710.1"/>
    <property type="molecule type" value="Genomic_DNA"/>
</dbReference>
<evidence type="ECO:0000313" key="6">
    <source>
        <dbReference type="EMBL" id="QUC10250.1"/>
    </source>
</evidence>
<dbReference type="Proteomes" id="UP000677180">
    <property type="component" value="Chromosome"/>
</dbReference>
<dbReference type="SUPFAM" id="SSF52540">
    <property type="entry name" value="P-loop containing nucleoside triphosphate hydrolases"/>
    <property type="match status" value="1"/>
</dbReference>
<dbReference type="InterPro" id="IPR027417">
    <property type="entry name" value="P-loop_NTPase"/>
</dbReference>
<evidence type="ECO:0000256" key="1">
    <source>
        <dbReference type="ARBA" id="ARBA00005417"/>
    </source>
</evidence>
<organism evidence="7 8">
    <name type="scientific">Arachnia propionica</name>
    <dbReference type="NCBI Taxonomy" id="1750"/>
    <lineage>
        <taxon>Bacteria</taxon>
        <taxon>Bacillati</taxon>
        <taxon>Actinomycetota</taxon>
        <taxon>Actinomycetes</taxon>
        <taxon>Propionibacteriales</taxon>
        <taxon>Propionibacteriaceae</taxon>
        <taxon>Arachnia</taxon>
    </lineage>
</organism>
<evidence type="ECO:0000256" key="2">
    <source>
        <dbReference type="ARBA" id="ARBA00022448"/>
    </source>
</evidence>
<dbReference type="RefSeq" id="WP_014846102.1">
    <property type="nucleotide sequence ID" value="NZ_CAURRE010000089.1"/>
</dbReference>
<evidence type="ECO:0000313" key="7">
    <source>
        <dbReference type="EMBL" id="VEH69710.1"/>
    </source>
</evidence>
<dbReference type="OMA" id="AIHPRIA"/>
<dbReference type="PROSITE" id="PS00211">
    <property type="entry name" value="ABC_TRANSPORTER_1"/>
    <property type="match status" value="1"/>
</dbReference>
<evidence type="ECO:0000259" key="5">
    <source>
        <dbReference type="PROSITE" id="PS50893"/>
    </source>
</evidence>
<dbReference type="SMART" id="SM00382">
    <property type="entry name" value="AAA"/>
    <property type="match status" value="1"/>
</dbReference>
<dbReference type="OrthoDB" id="9804819at2"/>
<dbReference type="Gene3D" id="3.40.50.300">
    <property type="entry name" value="P-loop containing nucleotide triphosphate hydrolases"/>
    <property type="match status" value="1"/>
</dbReference>
<reference evidence="7 8" key="1">
    <citation type="submission" date="2018-12" db="EMBL/GenBank/DDBJ databases">
        <authorList>
            <consortium name="Pathogen Informatics"/>
        </authorList>
    </citation>
    <scope>NUCLEOTIDE SEQUENCE [LARGE SCALE GENOMIC DNA]</scope>
    <source>
        <strain evidence="7 8">NCTC12967</strain>
    </source>
</reference>
<dbReference type="Proteomes" id="UP000273044">
    <property type="component" value="Chromosome"/>
</dbReference>
<keyword evidence="2" id="KW-0813">Transport</keyword>
<feature type="domain" description="ABC transporter" evidence="5">
    <location>
        <begin position="2"/>
        <end position="227"/>
    </location>
</feature>
<dbReference type="Pfam" id="PF00005">
    <property type="entry name" value="ABC_tran"/>
    <property type="match status" value="1"/>
</dbReference>
<comment type="similarity">
    <text evidence="1">Belongs to the ABC transporter superfamily.</text>
</comment>
<dbReference type="EMBL" id="CP072385">
    <property type="protein sequence ID" value="QUC10250.1"/>
    <property type="molecule type" value="Genomic_DNA"/>
</dbReference>
<dbReference type="InterPro" id="IPR003593">
    <property type="entry name" value="AAA+_ATPase"/>
</dbReference>
<name>A0A3N4D8W0_9ACTN</name>
<dbReference type="PROSITE" id="PS50893">
    <property type="entry name" value="ABC_TRANSPORTER_2"/>
    <property type="match status" value="1"/>
</dbReference>
<gene>
    <name evidence="7" type="primary">ybhF_4</name>
    <name evidence="6" type="ORF">J5A53_10630</name>
    <name evidence="7" type="ORF">NCTC12967_00986</name>
</gene>
<evidence type="ECO:0000313" key="8">
    <source>
        <dbReference type="Proteomes" id="UP000273044"/>
    </source>
</evidence>
<dbReference type="PANTHER" id="PTHR43335">
    <property type="entry name" value="ABC TRANSPORTER, ATP-BINDING PROTEIN"/>
    <property type="match status" value="1"/>
</dbReference>
<protein>
    <submittedName>
        <fullName evidence="6">ATP-binding cassette domain-containing protein</fullName>
    </submittedName>
    <submittedName>
        <fullName evidence="7">Uncharacterized ABC transporter ATP-binding protein YbhF</fullName>
    </submittedName>
</protein>
<keyword evidence="8" id="KW-1185">Reference proteome</keyword>
<reference evidence="6" key="2">
    <citation type="submission" date="2021-03" db="EMBL/GenBank/DDBJ databases">
        <title>Human Oral Microbial Genomes.</title>
        <authorList>
            <person name="Johnston C.D."/>
            <person name="Chen T."/>
            <person name="Dewhirst F.E."/>
        </authorList>
    </citation>
    <scope>NUCLEOTIDE SEQUENCE</scope>
    <source>
        <strain evidence="6">F0714</strain>
    </source>
</reference>
<dbReference type="GeneID" id="64406467"/>